<comment type="caution">
    <text evidence="3">The sequence shown here is derived from an EMBL/GenBank/DDBJ whole genome shotgun (WGS) entry which is preliminary data.</text>
</comment>
<feature type="signal peptide" evidence="2">
    <location>
        <begin position="1"/>
        <end position="21"/>
    </location>
</feature>
<dbReference type="EMBL" id="JADBEB010000001">
    <property type="protein sequence ID" value="MBE1487036.1"/>
    <property type="molecule type" value="Genomic_DNA"/>
</dbReference>
<reference evidence="3" key="1">
    <citation type="submission" date="2020-10" db="EMBL/GenBank/DDBJ databases">
        <title>Sequencing the genomes of 1000 actinobacteria strains.</title>
        <authorList>
            <person name="Klenk H.-P."/>
        </authorList>
    </citation>
    <scope>NUCLEOTIDE SEQUENCE</scope>
    <source>
        <strain evidence="3">DSM 46832</strain>
    </source>
</reference>
<feature type="compositionally biased region" description="Polar residues" evidence="1">
    <location>
        <begin position="23"/>
        <end position="34"/>
    </location>
</feature>
<organism evidence="3 4">
    <name type="scientific">Plantactinospora soyae</name>
    <dbReference type="NCBI Taxonomy" id="1544732"/>
    <lineage>
        <taxon>Bacteria</taxon>
        <taxon>Bacillati</taxon>
        <taxon>Actinomycetota</taxon>
        <taxon>Actinomycetes</taxon>
        <taxon>Micromonosporales</taxon>
        <taxon>Micromonosporaceae</taxon>
        <taxon>Plantactinospora</taxon>
    </lineage>
</organism>
<gene>
    <name evidence="3" type="ORF">H4W31_002674</name>
</gene>
<feature type="chain" id="PRO_5036689213" evidence="2">
    <location>
        <begin position="22"/>
        <end position="145"/>
    </location>
</feature>
<proteinExistence type="predicted"/>
<evidence type="ECO:0000313" key="4">
    <source>
        <dbReference type="Proteomes" id="UP000649753"/>
    </source>
</evidence>
<dbReference type="RefSeq" id="WP_192766957.1">
    <property type="nucleotide sequence ID" value="NZ_JADBEB010000001.1"/>
</dbReference>
<evidence type="ECO:0000256" key="1">
    <source>
        <dbReference type="SAM" id="MobiDB-lite"/>
    </source>
</evidence>
<keyword evidence="2" id="KW-0732">Signal</keyword>
<protein>
    <submittedName>
        <fullName evidence="3">Uncharacterized protein</fullName>
    </submittedName>
</protein>
<dbReference type="Proteomes" id="UP000649753">
    <property type="component" value="Unassembled WGS sequence"/>
</dbReference>
<dbReference type="AlphaFoldDB" id="A0A927R6M7"/>
<keyword evidence="4" id="KW-1185">Reference proteome</keyword>
<accession>A0A927R6M7</accession>
<evidence type="ECO:0000313" key="3">
    <source>
        <dbReference type="EMBL" id="MBE1487036.1"/>
    </source>
</evidence>
<evidence type="ECO:0000256" key="2">
    <source>
        <dbReference type="SAM" id="SignalP"/>
    </source>
</evidence>
<dbReference type="PROSITE" id="PS51257">
    <property type="entry name" value="PROKAR_LIPOPROTEIN"/>
    <property type="match status" value="1"/>
</dbReference>
<name>A0A927R6M7_9ACTN</name>
<sequence length="145" mass="14219">MTTRWIAGVVLATGLALGACADSGSTPPNGSEGSPVTLPASPEPTSSGPAGPDPTTPGAPTTRPVIPTKPPRGGAAPSGTTTLSGTVQAGVEANCLLLDGYLLVGGPRDVLTVGARVTVVGEVRAGLMTTCQQGTPFQVQSATRS</sequence>
<feature type="region of interest" description="Disordered" evidence="1">
    <location>
        <begin position="23"/>
        <end position="83"/>
    </location>
</feature>